<evidence type="ECO:0000259" key="2">
    <source>
        <dbReference type="PROSITE" id="PS51782"/>
    </source>
</evidence>
<dbReference type="AlphaFoldDB" id="A0A1I0RCJ6"/>
<keyword evidence="1" id="KW-0812">Transmembrane</keyword>
<dbReference type="STRING" id="99656.SAMN05421659_1147"/>
<dbReference type="Proteomes" id="UP000199701">
    <property type="component" value="Unassembled WGS sequence"/>
</dbReference>
<keyword evidence="1" id="KW-1133">Transmembrane helix</keyword>
<dbReference type="SUPFAM" id="SSF54106">
    <property type="entry name" value="LysM domain"/>
    <property type="match status" value="1"/>
</dbReference>
<sequence length="380" mass="43339">MIEIVCNDGEKKSLNEQQNIKRPKNIKQIGDMHSNKKIYIEDYVFTYINSIAYEDSDKLRVGVLLGESKKSGGESYVFIKGAVKIEIDEDENRITFSENVWSLIYEDMEKYFHNLEITGWFVTTPDVTLDFMSNLEKIHLDNFAGNMKALYLVNTSEKEEDFYFYEGKCLKKQSGYVCFYERNNDMQEYMLAKRTGKSVDPMVEDDVIHNFRTIIAEKKEVAEQKKTMSLMYGISTFMIVVVLVIGINMMNSYEKMRGLDVTLNQIVQQVANMNVKSTTSIDDETTSTTVKKIVGGVYPTEAQTQVSATVAATQAQTQAPTSSTPVDVKPVASYIVQKGDTLMSICRKIYGDSLRYKEIMEINKIDDPDKIFIGQEIKLP</sequence>
<dbReference type="EMBL" id="FOJI01000014">
    <property type="protein sequence ID" value="SEW38582.1"/>
    <property type="molecule type" value="Genomic_DNA"/>
</dbReference>
<dbReference type="OrthoDB" id="3292458at2"/>
<keyword evidence="1" id="KW-0472">Membrane</keyword>
<organism evidence="3 4">
    <name type="scientific">[Clostridium] fimetarium</name>
    <dbReference type="NCBI Taxonomy" id="99656"/>
    <lineage>
        <taxon>Bacteria</taxon>
        <taxon>Bacillati</taxon>
        <taxon>Bacillota</taxon>
        <taxon>Clostridia</taxon>
        <taxon>Lachnospirales</taxon>
        <taxon>Lachnospiraceae</taxon>
    </lineage>
</organism>
<dbReference type="Gene3D" id="3.10.350.10">
    <property type="entry name" value="LysM domain"/>
    <property type="match status" value="1"/>
</dbReference>
<dbReference type="PANTHER" id="PTHR34700:SF4">
    <property type="entry name" value="PHAGE-LIKE ELEMENT PBSX PROTEIN XKDP"/>
    <property type="match status" value="1"/>
</dbReference>
<dbReference type="InterPro" id="IPR036779">
    <property type="entry name" value="LysM_dom_sf"/>
</dbReference>
<dbReference type="Pfam" id="PF01476">
    <property type="entry name" value="LysM"/>
    <property type="match status" value="1"/>
</dbReference>
<evidence type="ECO:0000313" key="4">
    <source>
        <dbReference type="Proteomes" id="UP000199701"/>
    </source>
</evidence>
<keyword evidence="4" id="KW-1185">Reference proteome</keyword>
<dbReference type="PANTHER" id="PTHR34700">
    <property type="entry name" value="POTASSIUM BINDING PROTEIN KBP"/>
    <property type="match status" value="1"/>
</dbReference>
<dbReference type="InterPro" id="IPR018392">
    <property type="entry name" value="LysM"/>
</dbReference>
<dbReference type="InterPro" id="IPR052196">
    <property type="entry name" value="Bact_Kbp"/>
</dbReference>
<dbReference type="Gene3D" id="3.40.140.10">
    <property type="entry name" value="Cytidine Deaminase, domain 2"/>
    <property type="match status" value="1"/>
</dbReference>
<gene>
    <name evidence="3" type="ORF">SAMN05421659_1147</name>
</gene>
<protein>
    <submittedName>
        <fullName evidence="3">LysM domain-containing protein</fullName>
    </submittedName>
</protein>
<reference evidence="3 4" key="1">
    <citation type="submission" date="2016-10" db="EMBL/GenBank/DDBJ databases">
        <authorList>
            <person name="de Groot N.N."/>
        </authorList>
    </citation>
    <scope>NUCLEOTIDE SEQUENCE [LARGE SCALE GENOMIC DNA]</scope>
    <source>
        <strain evidence="3 4">DSM 9179</strain>
    </source>
</reference>
<proteinExistence type="predicted"/>
<feature type="transmembrane region" description="Helical" evidence="1">
    <location>
        <begin position="230"/>
        <end position="250"/>
    </location>
</feature>
<evidence type="ECO:0000313" key="3">
    <source>
        <dbReference type="EMBL" id="SEW38582.1"/>
    </source>
</evidence>
<evidence type="ECO:0000256" key="1">
    <source>
        <dbReference type="SAM" id="Phobius"/>
    </source>
</evidence>
<dbReference type="SMART" id="SM00257">
    <property type="entry name" value="LysM"/>
    <property type="match status" value="1"/>
</dbReference>
<dbReference type="RefSeq" id="WP_092455822.1">
    <property type="nucleotide sequence ID" value="NZ_FOJI01000014.1"/>
</dbReference>
<feature type="domain" description="LysM" evidence="2">
    <location>
        <begin position="332"/>
        <end position="379"/>
    </location>
</feature>
<dbReference type="PROSITE" id="PS51782">
    <property type="entry name" value="LYSM"/>
    <property type="match status" value="1"/>
</dbReference>
<accession>A0A1I0RCJ6</accession>
<dbReference type="CDD" id="cd00118">
    <property type="entry name" value="LysM"/>
    <property type="match status" value="1"/>
</dbReference>
<name>A0A1I0RCJ6_9FIRM</name>